<dbReference type="GO" id="GO:0006874">
    <property type="term" value="P:intracellular calcium ion homeostasis"/>
    <property type="evidence" value="ECO:0007669"/>
    <property type="project" value="TreeGrafter"/>
</dbReference>
<comment type="subcellular location">
    <subcellularLocation>
        <location evidence="1">Membrane</location>
        <topology evidence="1">Multi-pass membrane protein</topology>
    </subcellularLocation>
</comment>
<gene>
    <name evidence="7" type="ORF">SAMN02745110_01402</name>
</gene>
<evidence type="ECO:0000256" key="3">
    <source>
        <dbReference type="ARBA" id="ARBA00022989"/>
    </source>
</evidence>
<evidence type="ECO:0000313" key="8">
    <source>
        <dbReference type="Proteomes" id="UP000189857"/>
    </source>
</evidence>
<feature type="transmembrane region" description="Helical" evidence="5">
    <location>
        <begin position="133"/>
        <end position="152"/>
    </location>
</feature>
<dbReference type="Gene3D" id="1.20.1420.30">
    <property type="entry name" value="NCX, central ion-binding region"/>
    <property type="match status" value="1"/>
</dbReference>
<feature type="transmembrane region" description="Helical" evidence="5">
    <location>
        <begin position="75"/>
        <end position="95"/>
    </location>
</feature>
<dbReference type="EMBL" id="FUXA01000008">
    <property type="protein sequence ID" value="SJZ72620.1"/>
    <property type="molecule type" value="Genomic_DNA"/>
</dbReference>
<dbReference type="GO" id="GO:0008273">
    <property type="term" value="F:calcium, potassium:sodium antiporter activity"/>
    <property type="evidence" value="ECO:0007669"/>
    <property type="project" value="TreeGrafter"/>
</dbReference>
<dbReference type="GO" id="GO:0005886">
    <property type="term" value="C:plasma membrane"/>
    <property type="evidence" value="ECO:0007669"/>
    <property type="project" value="TreeGrafter"/>
</dbReference>
<evidence type="ECO:0000256" key="4">
    <source>
        <dbReference type="ARBA" id="ARBA00023136"/>
    </source>
</evidence>
<dbReference type="InterPro" id="IPR004481">
    <property type="entry name" value="K/Na/Ca-exchanger"/>
</dbReference>
<feature type="transmembrane region" description="Helical" evidence="5">
    <location>
        <begin position="210"/>
        <end position="231"/>
    </location>
</feature>
<dbReference type="OrthoDB" id="9794225at2"/>
<evidence type="ECO:0000256" key="5">
    <source>
        <dbReference type="SAM" id="Phobius"/>
    </source>
</evidence>
<keyword evidence="4 5" id="KW-0472">Membrane</keyword>
<dbReference type="InterPro" id="IPR004837">
    <property type="entry name" value="NaCa_Exmemb"/>
</dbReference>
<feature type="transmembrane region" description="Helical" evidence="5">
    <location>
        <begin position="269"/>
        <end position="289"/>
    </location>
</feature>
<feature type="transmembrane region" description="Helical" evidence="5">
    <location>
        <begin position="6"/>
        <end position="28"/>
    </location>
</feature>
<name>A0A1T4MZT8_9FIRM</name>
<dbReference type="AlphaFoldDB" id="A0A1T4MZT8"/>
<feature type="transmembrane region" description="Helical" evidence="5">
    <location>
        <begin position="107"/>
        <end position="127"/>
    </location>
</feature>
<keyword evidence="2 5" id="KW-0812">Transmembrane</keyword>
<evidence type="ECO:0000256" key="1">
    <source>
        <dbReference type="ARBA" id="ARBA00004141"/>
    </source>
</evidence>
<dbReference type="InterPro" id="IPR044880">
    <property type="entry name" value="NCX_ion-bd_dom_sf"/>
</dbReference>
<proteinExistence type="predicted"/>
<dbReference type="NCBIfam" id="TIGR00367">
    <property type="entry name" value="calcium/sodium antiporter"/>
    <property type="match status" value="1"/>
</dbReference>
<feature type="transmembrane region" description="Helical" evidence="5">
    <location>
        <begin position="40"/>
        <end position="63"/>
    </location>
</feature>
<protein>
    <submittedName>
        <fullName evidence="7">Cation:H+ antiporter</fullName>
    </submittedName>
</protein>
<dbReference type="PANTHER" id="PTHR10846:SF8">
    <property type="entry name" value="INNER MEMBRANE PROTEIN YRBG"/>
    <property type="match status" value="1"/>
</dbReference>
<dbReference type="Pfam" id="PF01699">
    <property type="entry name" value="Na_Ca_ex"/>
    <property type="match status" value="2"/>
</dbReference>
<feature type="domain" description="Sodium/calcium exchanger membrane region" evidence="6">
    <location>
        <begin position="10"/>
        <end position="150"/>
    </location>
</feature>
<organism evidence="7 8">
    <name type="scientific">Eubacterium ruminantium</name>
    <dbReference type="NCBI Taxonomy" id="42322"/>
    <lineage>
        <taxon>Bacteria</taxon>
        <taxon>Bacillati</taxon>
        <taxon>Bacillota</taxon>
        <taxon>Clostridia</taxon>
        <taxon>Eubacteriales</taxon>
        <taxon>Eubacteriaceae</taxon>
        <taxon>Eubacterium</taxon>
    </lineage>
</organism>
<keyword evidence="8" id="KW-1185">Reference proteome</keyword>
<accession>A0A1T4MZT8</accession>
<evidence type="ECO:0000313" key="7">
    <source>
        <dbReference type="EMBL" id="SJZ72620.1"/>
    </source>
</evidence>
<feature type="transmembrane region" description="Helical" evidence="5">
    <location>
        <begin position="296"/>
        <end position="314"/>
    </location>
</feature>
<keyword evidence="3 5" id="KW-1133">Transmembrane helix</keyword>
<dbReference type="GO" id="GO:0005262">
    <property type="term" value="F:calcium channel activity"/>
    <property type="evidence" value="ECO:0007669"/>
    <property type="project" value="TreeGrafter"/>
</dbReference>
<reference evidence="7 8" key="1">
    <citation type="submission" date="2017-02" db="EMBL/GenBank/DDBJ databases">
        <authorList>
            <person name="Peterson S.W."/>
        </authorList>
    </citation>
    <scope>NUCLEOTIDE SEQUENCE [LARGE SCALE GENOMIC DNA]</scope>
    <source>
        <strain evidence="7 8">ATCC 17233</strain>
    </source>
</reference>
<feature type="transmembrane region" description="Helical" evidence="5">
    <location>
        <begin position="173"/>
        <end position="190"/>
    </location>
</feature>
<evidence type="ECO:0000256" key="2">
    <source>
        <dbReference type="ARBA" id="ARBA00022692"/>
    </source>
</evidence>
<feature type="transmembrane region" description="Helical" evidence="5">
    <location>
        <begin position="243"/>
        <end position="263"/>
    </location>
</feature>
<dbReference type="Proteomes" id="UP000189857">
    <property type="component" value="Unassembled WGS sequence"/>
</dbReference>
<dbReference type="PANTHER" id="PTHR10846">
    <property type="entry name" value="SODIUM/POTASSIUM/CALCIUM EXCHANGER"/>
    <property type="match status" value="1"/>
</dbReference>
<feature type="domain" description="Sodium/calcium exchanger membrane region" evidence="6">
    <location>
        <begin position="174"/>
        <end position="313"/>
    </location>
</feature>
<evidence type="ECO:0000259" key="6">
    <source>
        <dbReference type="Pfam" id="PF01699"/>
    </source>
</evidence>
<dbReference type="RefSeq" id="WP_090168510.1">
    <property type="nucleotide sequence ID" value="NZ_FMTO01000007.1"/>
</dbReference>
<sequence length="318" mass="33651">MDILMVLKNVAFIVAGFILLIKGADFFVEGASSVAGKLGIPQIVIGLTIVAFGTSAPEAAISISSAAKGSSGISIGNVLGSNIMNILLILGLTSVIRTLNIKKSTALIDMPFMIVVSVFLVVWGAVFGNLDRIAGVIFWVLLIGFIVYLIVYSKKSNTEDAKVEIKDLKGWQILLFIIGGLAAIVFGSNLTVDGASYVAKNVFHVSDRIIGLTIVAFGTSLPELMTSVTAARKGKADIAVGNIVGSNIFNILFVLGTSCFIIKLPYEGFLVDSLVAIGAALLLWFPALVKRKLGRGIGIIMLLAYSGYFVYLLLNAKA</sequence>